<gene>
    <name evidence="2" type="ORF">FHR92_002275</name>
</gene>
<keyword evidence="1" id="KW-1133">Transmembrane helix</keyword>
<dbReference type="AlphaFoldDB" id="A0A7W3STN3"/>
<evidence type="ECO:0000256" key="1">
    <source>
        <dbReference type="SAM" id="Phobius"/>
    </source>
</evidence>
<protein>
    <submittedName>
        <fullName evidence="2">Uncharacterized protein</fullName>
    </submittedName>
</protein>
<reference evidence="2 3" key="1">
    <citation type="submission" date="2020-08" db="EMBL/GenBank/DDBJ databases">
        <title>Genomic Encyclopedia of Type Strains, Phase III (KMG-III): the genomes of soil and plant-associated and newly described type strains.</title>
        <authorList>
            <person name="Whitman W."/>
        </authorList>
    </citation>
    <scope>NUCLEOTIDE SEQUENCE [LARGE SCALE GENOMIC DNA]</scope>
    <source>
        <strain evidence="2 3">CECT 8693</strain>
    </source>
</reference>
<sequence length="122" mass="14369">MEVNIFEGVIVLAQSRAKKMRQKLVREGRRNPEESRSPFAFADLRSRKTKSKTELINSSKNKFKNHDSYNGDDGSFLFVINSIFNLCFSKQLMVYFIINTKITYIRMLRYICLNTLREYKPA</sequence>
<organism evidence="2 3">
    <name type="scientific">Fontibacillus solani</name>
    <dbReference type="NCBI Taxonomy" id="1572857"/>
    <lineage>
        <taxon>Bacteria</taxon>
        <taxon>Bacillati</taxon>
        <taxon>Bacillota</taxon>
        <taxon>Bacilli</taxon>
        <taxon>Bacillales</taxon>
        <taxon>Paenibacillaceae</taxon>
        <taxon>Fontibacillus</taxon>
    </lineage>
</organism>
<keyword evidence="1" id="KW-0472">Membrane</keyword>
<evidence type="ECO:0000313" key="3">
    <source>
        <dbReference type="Proteomes" id="UP000567067"/>
    </source>
</evidence>
<accession>A0A7W3STN3</accession>
<keyword evidence="1" id="KW-0812">Transmembrane</keyword>
<dbReference type="EMBL" id="JACJIP010000013">
    <property type="protein sequence ID" value="MBA9085808.1"/>
    <property type="molecule type" value="Genomic_DNA"/>
</dbReference>
<comment type="caution">
    <text evidence="2">The sequence shown here is derived from an EMBL/GenBank/DDBJ whole genome shotgun (WGS) entry which is preliminary data.</text>
</comment>
<name>A0A7W3STN3_9BACL</name>
<keyword evidence="3" id="KW-1185">Reference proteome</keyword>
<dbReference type="Proteomes" id="UP000567067">
    <property type="component" value="Unassembled WGS sequence"/>
</dbReference>
<evidence type="ECO:0000313" key="2">
    <source>
        <dbReference type="EMBL" id="MBA9085808.1"/>
    </source>
</evidence>
<proteinExistence type="predicted"/>
<feature type="transmembrane region" description="Helical" evidence="1">
    <location>
        <begin position="76"/>
        <end position="98"/>
    </location>
</feature>